<evidence type="ECO:0000256" key="1">
    <source>
        <dbReference type="ARBA" id="ARBA00022801"/>
    </source>
</evidence>
<evidence type="ECO:0000313" key="3">
    <source>
        <dbReference type="Proteomes" id="UP000238563"/>
    </source>
</evidence>
<dbReference type="EMBL" id="PVBT01000001">
    <property type="protein sequence ID" value="PRD58542.1"/>
    <property type="molecule type" value="Genomic_DNA"/>
</dbReference>
<keyword evidence="3" id="KW-1185">Reference proteome</keyword>
<dbReference type="SUPFAM" id="SSF56784">
    <property type="entry name" value="HAD-like"/>
    <property type="match status" value="1"/>
</dbReference>
<reference evidence="2 3" key="1">
    <citation type="submission" date="2018-02" db="EMBL/GenBank/DDBJ databases">
        <title>The draft genome of Phyllobacterium myrsinacearum DSM5892.</title>
        <authorList>
            <person name="Li L."/>
            <person name="Liu L."/>
            <person name="Zhang X."/>
            <person name="Wang T."/>
        </authorList>
    </citation>
    <scope>NUCLEOTIDE SEQUENCE [LARGE SCALE GENOMIC DNA]</scope>
    <source>
        <strain evidence="2 3">DSM 5892</strain>
    </source>
</reference>
<dbReference type="Proteomes" id="UP000238563">
    <property type="component" value="Unassembled WGS sequence"/>
</dbReference>
<organism evidence="2 3">
    <name type="scientific">Phyllobacterium myrsinacearum</name>
    <dbReference type="NCBI Taxonomy" id="28101"/>
    <lineage>
        <taxon>Bacteria</taxon>
        <taxon>Pseudomonadati</taxon>
        <taxon>Pseudomonadota</taxon>
        <taxon>Alphaproteobacteria</taxon>
        <taxon>Hyphomicrobiales</taxon>
        <taxon>Phyllobacteriaceae</taxon>
        <taxon>Phyllobacterium</taxon>
    </lineage>
</organism>
<dbReference type="Gene3D" id="3.40.50.1000">
    <property type="entry name" value="HAD superfamily/HAD-like"/>
    <property type="match status" value="1"/>
</dbReference>
<accession>A0A2S9JZ76</accession>
<comment type="caution">
    <text evidence="2">The sequence shown here is derived from an EMBL/GenBank/DDBJ whole genome shotgun (WGS) entry which is preliminary data.</text>
</comment>
<name>A0A2S9JZ76_9HYPH</name>
<gene>
    <name evidence="2" type="ORF">C5750_05425</name>
</gene>
<dbReference type="RefSeq" id="WP_105732768.1">
    <property type="nucleotide sequence ID" value="NZ_PVBT01000001.1"/>
</dbReference>
<protein>
    <submittedName>
        <fullName evidence="2">Phosphoserine phosphatase</fullName>
    </submittedName>
</protein>
<sequence length="227" mass="25257">MHVFCDFDGTISLEDATDFILERLASPAWEDIEQQWKQGLIGSAECMARQIALIEATRQELDGALDDIAIDPTFPAFIDFCWAQGIPVTIISDGVDYFIKRILARHNLDYLPVIANKLTISGVNGHTRYELSSPYSDIDCSSAAGVCKCRSVEAFDTRVYIGDGRSDFCVSDKPELVFAKDKLAEFCTQQAIPFVSYENFSDLTQSLKNALPGFNRHHESAPHYATA</sequence>
<proteinExistence type="predicted"/>
<dbReference type="PANTHER" id="PTHR28181:SF2">
    <property type="entry name" value="PHOSPHORIC MONOESTER HYDROLASE"/>
    <property type="match status" value="1"/>
</dbReference>
<dbReference type="Gene3D" id="3.90.1470.20">
    <property type="match status" value="1"/>
</dbReference>
<evidence type="ECO:0000313" key="2">
    <source>
        <dbReference type="EMBL" id="PRD58542.1"/>
    </source>
</evidence>
<dbReference type="AlphaFoldDB" id="A0A2S9JZ76"/>
<keyword evidence="1" id="KW-0378">Hydrolase</keyword>
<dbReference type="OrthoDB" id="9804940at2"/>
<dbReference type="InterPro" id="IPR006384">
    <property type="entry name" value="HAD_hydro_PyrdxlP_Pase-like"/>
</dbReference>
<dbReference type="InterPro" id="IPR036412">
    <property type="entry name" value="HAD-like_sf"/>
</dbReference>
<dbReference type="InterPro" id="IPR050849">
    <property type="entry name" value="HAD-like_hydrolase_phosphatase"/>
</dbReference>
<dbReference type="PANTHER" id="PTHR28181">
    <property type="entry name" value="UPF0655 PROTEIN YCR015C"/>
    <property type="match status" value="1"/>
</dbReference>
<dbReference type="NCBIfam" id="TIGR01489">
    <property type="entry name" value="DKMTPPase-SF"/>
    <property type="match status" value="1"/>
</dbReference>
<dbReference type="NCBIfam" id="TIGR01488">
    <property type="entry name" value="HAD-SF-IB"/>
    <property type="match status" value="1"/>
</dbReference>
<dbReference type="InterPro" id="IPR023214">
    <property type="entry name" value="HAD_sf"/>
</dbReference>
<dbReference type="GO" id="GO:0016791">
    <property type="term" value="F:phosphatase activity"/>
    <property type="evidence" value="ECO:0007669"/>
    <property type="project" value="InterPro"/>
</dbReference>
<dbReference type="Pfam" id="PF12710">
    <property type="entry name" value="HAD"/>
    <property type="match status" value="1"/>
</dbReference>